<accession>A0A0F3GNC8</accession>
<comment type="caution">
    <text evidence="1">The sequence shown here is derived from an EMBL/GenBank/DDBJ whole genome shotgun (WGS) entry which is preliminary data.</text>
</comment>
<proteinExistence type="predicted"/>
<gene>
    <name evidence="1" type="ORF">MBAV_004366</name>
</gene>
<dbReference type="AlphaFoldDB" id="A0A0F3GNC8"/>
<keyword evidence="2" id="KW-1185">Reference proteome</keyword>
<dbReference type="EMBL" id="LACI01001894">
    <property type="protein sequence ID" value="KJU83440.1"/>
    <property type="molecule type" value="Genomic_DNA"/>
</dbReference>
<reference evidence="1 2" key="1">
    <citation type="submission" date="2015-02" db="EMBL/GenBank/DDBJ databases">
        <title>Single-cell genomics of uncultivated deep-branching MTB reveals a conserved set of magnetosome genes.</title>
        <authorList>
            <person name="Kolinko S."/>
            <person name="Richter M."/>
            <person name="Glockner F.O."/>
            <person name="Brachmann A."/>
            <person name="Schuler D."/>
        </authorList>
    </citation>
    <scope>NUCLEOTIDE SEQUENCE [LARGE SCALE GENOMIC DNA]</scope>
    <source>
        <strain evidence="1">TM-1</strain>
    </source>
</reference>
<protein>
    <submittedName>
        <fullName evidence="1">Uncharacterized protein</fullName>
    </submittedName>
</protein>
<evidence type="ECO:0000313" key="2">
    <source>
        <dbReference type="Proteomes" id="UP000033423"/>
    </source>
</evidence>
<dbReference type="Proteomes" id="UP000033423">
    <property type="component" value="Unassembled WGS sequence"/>
</dbReference>
<evidence type="ECO:0000313" key="1">
    <source>
        <dbReference type="EMBL" id="KJU83440.1"/>
    </source>
</evidence>
<organism evidence="1 2">
    <name type="scientific">Candidatus Magnetobacterium bavaricum</name>
    <dbReference type="NCBI Taxonomy" id="29290"/>
    <lineage>
        <taxon>Bacteria</taxon>
        <taxon>Pseudomonadati</taxon>
        <taxon>Nitrospirota</taxon>
        <taxon>Thermodesulfovibrionia</taxon>
        <taxon>Thermodesulfovibrionales</taxon>
        <taxon>Candidatus Magnetobacteriaceae</taxon>
        <taxon>Candidatus Magnetobacterium</taxon>
    </lineage>
</organism>
<name>A0A0F3GNC8_9BACT</name>
<sequence>MNEHSHLNPLIFVCDFVFIYEHEFISVATINHIGCYFKLLHSCYIHWYDF</sequence>